<evidence type="ECO:0000313" key="1">
    <source>
        <dbReference type="EMBL" id="CAG34738.1"/>
    </source>
</evidence>
<proteinExistence type="predicted"/>
<dbReference type="AlphaFoldDB" id="Q6ASC5"/>
<evidence type="ECO:0000313" key="2">
    <source>
        <dbReference type="Proteomes" id="UP000000602"/>
    </source>
</evidence>
<accession>Q6ASC5</accession>
<sequence>MYSAILRLVLIAGFSDIFFGVSSIRRSAVLHCSYLASFFCLCDLGSSG</sequence>
<gene>
    <name evidence="1" type="ordered locus">DP0009</name>
</gene>
<dbReference type="KEGG" id="dps:DP0009"/>
<name>Q6ASC5_DESPS</name>
<keyword evidence="2" id="KW-1185">Reference proteome</keyword>
<protein>
    <submittedName>
        <fullName evidence="1">Uncharacterized protein</fullName>
    </submittedName>
</protein>
<dbReference type="EMBL" id="CR522870">
    <property type="protein sequence ID" value="CAG34738.1"/>
    <property type="molecule type" value="Genomic_DNA"/>
</dbReference>
<organism evidence="1 2">
    <name type="scientific">Desulfotalea psychrophila (strain LSv54 / DSM 12343)</name>
    <dbReference type="NCBI Taxonomy" id="177439"/>
    <lineage>
        <taxon>Bacteria</taxon>
        <taxon>Pseudomonadati</taxon>
        <taxon>Thermodesulfobacteriota</taxon>
        <taxon>Desulfobulbia</taxon>
        <taxon>Desulfobulbales</taxon>
        <taxon>Desulfocapsaceae</taxon>
        <taxon>Desulfotalea</taxon>
    </lineage>
</organism>
<dbReference type="Proteomes" id="UP000000602">
    <property type="component" value="Chromosome"/>
</dbReference>
<reference evidence="2" key="1">
    <citation type="journal article" date="2004" name="Environ. Microbiol.">
        <title>The genome of Desulfotalea psychrophila, a sulfate-reducing bacterium from permanently cold Arctic sediments.</title>
        <authorList>
            <person name="Rabus R."/>
            <person name="Ruepp A."/>
            <person name="Frickey T."/>
            <person name="Rattei T."/>
            <person name="Fartmann B."/>
            <person name="Stark M."/>
            <person name="Bauer M."/>
            <person name="Zibat A."/>
            <person name="Lombardot T."/>
            <person name="Becker I."/>
            <person name="Amann J."/>
            <person name="Gellner K."/>
            <person name="Teeling H."/>
            <person name="Leuschner W.D."/>
            <person name="Gloeckner F.-O."/>
            <person name="Lupas A.N."/>
            <person name="Amann R."/>
            <person name="Klenk H.-P."/>
        </authorList>
    </citation>
    <scope>NUCLEOTIDE SEQUENCE [LARGE SCALE GENOMIC DNA]</scope>
    <source>
        <strain evidence="2">DSM 12343 / LSv54</strain>
    </source>
</reference>
<dbReference type="STRING" id="177439.DP0009"/>
<dbReference type="HOGENOM" id="CLU_3152096_0_0_7"/>